<dbReference type="Proteomes" id="UP000007174">
    <property type="component" value="Unassembled WGS sequence"/>
</dbReference>
<name>H1W1I7_COLHI</name>
<dbReference type="EMBL" id="CACQ02008605">
    <property type="protein sequence ID" value="CCF46350.1"/>
    <property type="molecule type" value="Genomic_DNA"/>
</dbReference>
<dbReference type="HOGENOM" id="CLU_2979000_0_0_1"/>
<protein>
    <submittedName>
        <fullName evidence="1">Uncharacterized protein</fullName>
    </submittedName>
</protein>
<gene>
    <name evidence="1" type="ORF">CH063_15129</name>
</gene>
<organism evidence="1 2">
    <name type="scientific">Colletotrichum higginsianum (strain IMI 349063)</name>
    <name type="common">Crucifer anthracnose fungus</name>
    <dbReference type="NCBI Taxonomy" id="759273"/>
    <lineage>
        <taxon>Eukaryota</taxon>
        <taxon>Fungi</taxon>
        <taxon>Dikarya</taxon>
        <taxon>Ascomycota</taxon>
        <taxon>Pezizomycotina</taxon>
        <taxon>Sordariomycetes</taxon>
        <taxon>Hypocreomycetidae</taxon>
        <taxon>Glomerellales</taxon>
        <taxon>Glomerellaceae</taxon>
        <taxon>Colletotrichum</taxon>
        <taxon>Colletotrichum destructivum species complex</taxon>
    </lineage>
</organism>
<dbReference type="AlphaFoldDB" id="H1W1I7"/>
<accession>H1W1I7</accession>
<reference evidence="2" key="1">
    <citation type="journal article" date="2012" name="Nat. Genet.">
        <title>Lifestyle transitions in plant pathogenic Colletotrichum fungi deciphered by genome and transcriptome analyses.</title>
        <authorList>
            <person name="O'Connell R.J."/>
            <person name="Thon M.R."/>
            <person name="Hacquard S."/>
            <person name="Amyotte S.G."/>
            <person name="Kleemann J."/>
            <person name="Torres M.F."/>
            <person name="Damm U."/>
            <person name="Buiate E.A."/>
            <person name="Epstein L."/>
            <person name="Alkan N."/>
            <person name="Altmueller J."/>
            <person name="Alvarado-Balderrama L."/>
            <person name="Bauser C.A."/>
            <person name="Becker C."/>
            <person name="Birren B.W."/>
            <person name="Chen Z."/>
            <person name="Choi J."/>
            <person name="Crouch J.A."/>
            <person name="Duvick J.P."/>
            <person name="Farman M.A."/>
            <person name="Gan P."/>
            <person name="Heiman D."/>
            <person name="Henrissat B."/>
            <person name="Howard R.J."/>
            <person name="Kabbage M."/>
            <person name="Koch C."/>
            <person name="Kracher B."/>
            <person name="Kubo Y."/>
            <person name="Law A.D."/>
            <person name="Lebrun M.-H."/>
            <person name="Lee Y.-H."/>
            <person name="Miyara I."/>
            <person name="Moore N."/>
            <person name="Neumann U."/>
            <person name="Nordstroem K."/>
            <person name="Panaccione D.G."/>
            <person name="Panstruga R."/>
            <person name="Place M."/>
            <person name="Proctor R.H."/>
            <person name="Prusky D."/>
            <person name="Rech G."/>
            <person name="Reinhardt R."/>
            <person name="Rollins J.A."/>
            <person name="Rounsley S."/>
            <person name="Schardl C.L."/>
            <person name="Schwartz D.C."/>
            <person name="Shenoy N."/>
            <person name="Shirasu K."/>
            <person name="Sikhakolli U.R."/>
            <person name="Stueber K."/>
            <person name="Sukno S.A."/>
            <person name="Sweigard J.A."/>
            <person name="Takano Y."/>
            <person name="Takahara H."/>
            <person name="Trail F."/>
            <person name="van der Does H.C."/>
            <person name="Voll L.M."/>
            <person name="Will I."/>
            <person name="Young S."/>
            <person name="Zeng Q."/>
            <person name="Zhang J."/>
            <person name="Zhou S."/>
            <person name="Dickman M.B."/>
            <person name="Schulze-Lefert P."/>
            <person name="Ver Loren van Themaat E."/>
            <person name="Ma L.-J."/>
            <person name="Vaillancourt L.J."/>
        </authorList>
    </citation>
    <scope>NUCLEOTIDE SEQUENCE [LARGE SCALE GENOMIC DNA]</scope>
    <source>
        <strain evidence="2">IMI 349063</strain>
    </source>
</reference>
<evidence type="ECO:0000313" key="1">
    <source>
        <dbReference type="EMBL" id="CCF46350.1"/>
    </source>
</evidence>
<sequence length="58" mass="5893">MLETLVSSTASRSLTATFSASPRVLRTGSAPLMGADLASAAVSTVAPMPDTGQHLVYV</sequence>
<proteinExistence type="predicted"/>
<evidence type="ECO:0000313" key="2">
    <source>
        <dbReference type="Proteomes" id="UP000007174"/>
    </source>
</evidence>